<evidence type="ECO:0000313" key="6">
    <source>
        <dbReference type="EMBL" id="KAG6427570.1"/>
    </source>
</evidence>
<feature type="region of interest" description="Disordered" evidence="5">
    <location>
        <begin position="23"/>
        <end position="89"/>
    </location>
</feature>
<evidence type="ECO:0000313" key="7">
    <source>
        <dbReference type="Proteomes" id="UP000298416"/>
    </source>
</evidence>
<keyword evidence="7" id="KW-1185">Reference proteome</keyword>
<evidence type="ECO:0000256" key="3">
    <source>
        <dbReference type="ARBA" id="ARBA00023242"/>
    </source>
</evidence>
<evidence type="ECO:0000256" key="2">
    <source>
        <dbReference type="ARBA" id="ARBA00022473"/>
    </source>
</evidence>
<reference evidence="6" key="1">
    <citation type="submission" date="2018-01" db="EMBL/GenBank/DDBJ databases">
        <authorList>
            <person name="Mao J.F."/>
        </authorList>
    </citation>
    <scope>NUCLEOTIDE SEQUENCE</scope>
    <source>
        <strain evidence="6">Huo1</strain>
        <tissue evidence="6">Leaf</tissue>
    </source>
</reference>
<dbReference type="EMBL" id="PNBA02000004">
    <property type="protein sequence ID" value="KAG6427570.1"/>
    <property type="molecule type" value="Genomic_DNA"/>
</dbReference>
<gene>
    <name evidence="6" type="ORF">SASPL_111816</name>
</gene>
<evidence type="ECO:0000256" key="5">
    <source>
        <dbReference type="SAM" id="MobiDB-lite"/>
    </source>
</evidence>
<organism evidence="6">
    <name type="scientific">Salvia splendens</name>
    <name type="common">Scarlet sage</name>
    <dbReference type="NCBI Taxonomy" id="180675"/>
    <lineage>
        <taxon>Eukaryota</taxon>
        <taxon>Viridiplantae</taxon>
        <taxon>Streptophyta</taxon>
        <taxon>Embryophyta</taxon>
        <taxon>Tracheophyta</taxon>
        <taxon>Spermatophyta</taxon>
        <taxon>Magnoliopsida</taxon>
        <taxon>eudicotyledons</taxon>
        <taxon>Gunneridae</taxon>
        <taxon>Pentapetalae</taxon>
        <taxon>asterids</taxon>
        <taxon>lamiids</taxon>
        <taxon>Lamiales</taxon>
        <taxon>Lamiaceae</taxon>
        <taxon>Nepetoideae</taxon>
        <taxon>Mentheae</taxon>
        <taxon>Salviinae</taxon>
        <taxon>Salvia</taxon>
        <taxon>Salvia subgen. Calosphace</taxon>
        <taxon>core Calosphace</taxon>
    </lineage>
</organism>
<feature type="compositionally biased region" description="Polar residues" evidence="5">
    <location>
        <begin position="65"/>
        <end position="76"/>
    </location>
</feature>
<comment type="similarity">
    <text evidence="4">Belongs to the DONSON family.</text>
</comment>
<dbReference type="InterPro" id="IPR024861">
    <property type="entry name" value="Donson"/>
</dbReference>
<name>A0A8X8Y8T4_SALSN</name>
<accession>A0A8X8Y8T4</accession>
<keyword evidence="3" id="KW-0539">Nucleus</keyword>
<comment type="caution">
    <text evidence="6">The sequence shown here is derived from an EMBL/GenBank/DDBJ whole genome shotgun (WGS) entry which is preliminary data.</text>
</comment>
<reference evidence="6" key="2">
    <citation type="submission" date="2020-08" db="EMBL/GenBank/DDBJ databases">
        <title>Plant Genome Project.</title>
        <authorList>
            <person name="Zhang R.-G."/>
        </authorList>
    </citation>
    <scope>NUCLEOTIDE SEQUENCE</scope>
    <source>
        <strain evidence="6">Huo1</strain>
        <tissue evidence="6">Leaf</tissue>
    </source>
</reference>
<keyword evidence="2" id="KW-0217">Developmental protein</keyword>
<dbReference type="Proteomes" id="UP000298416">
    <property type="component" value="Unassembled WGS sequence"/>
</dbReference>
<dbReference type="PANTHER" id="PTHR12972:SF0">
    <property type="entry name" value="PROTEIN DOWNSTREAM NEIGHBOR OF SON"/>
    <property type="match status" value="1"/>
</dbReference>
<evidence type="ECO:0000256" key="1">
    <source>
        <dbReference type="ARBA" id="ARBA00004123"/>
    </source>
</evidence>
<sequence>MQKSDSLSLLFISNCDYPHRMSNVGQLPMPNNLHSGGVPKSKLKRKTPSELRGELLKKKNLLEGSNDSGTSTSSMNADGAVSESNKSDPLKALRLRTLDEHFPVTKSNSNDKHEVQNSCLEGTVASEDGNDTSRQINNSSDKCITNTFKSVRDLSFGGGMIYNSTLVDMIGVDNTPQSLLMFAGRNVHSLSLYTPLSSDVPVLYSPVPFENAALCAPEVRCKQVRRVEHMSSQVKDSNMYSEPMRSSSPGICYNIEIRDA</sequence>
<dbReference type="GO" id="GO:0005634">
    <property type="term" value="C:nucleus"/>
    <property type="evidence" value="ECO:0007669"/>
    <property type="project" value="UniProtKB-SubCell"/>
</dbReference>
<dbReference type="GO" id="GO:0033260">
    <property type="term" value="P:nuclear DNA replication"/>
    <property type="evidence" value="ECO:0007669"/>
    <property type="project" value="TreeGrafter"/>
</dbReference>
<feature type="compositionally biased region" description="Basic and acidic residues" evidence="5">
    <location>
        <begin position="47"/>
        <end position="61"/>
    </location>
</feature>
<proteinExistence type="inferred from homology"/>
<comment type="subcellular location">
    <subcellularLocation>
        <location evidence="1">Nucleus</location>
    </subcellularLocation>
</comment>
<dbReference type="AlphaFoldDB" id="A0A8X8Y8T4"/>
<protein>
    <submittedName>
        <fullName evidence="6">Uncharacterized protein</fullName>
    </submittedName>
</protein>
<dbReference type="PANTHER" id="PTHR12972">
    <property type="entry name" value="DOWNSTREAM NEIGHBOR OF SON"/>
    <property type="match status" value="1"/>
</dbReference>
<evidence type="ECO:0000256" key="4">
    <source>
        <dbReference type="ARBA" id="ARBA00025806"/>
    </source>
</evidence>